<gene>
    <name evidence="3" type="ORF">K452DRAFT_293562</name>
</gene>
<dbReference type="GeneID" id="54299087"/>
<reference evidence="3" key="1">
    <citation type="journal article" date="2020" name="Stud. Mycol.">
        <title>101 Dothideomycetes genomes: a test case for predicting lifestyles and emergence of pathogens.</title>
        <authorList>
            <person name="Haridas S."/>
            <person name="Albert R."/>
            <person name="Binder M."/>
            <person name="Bloem J."/>
            <person name="Labutti K."/>
            <person name="Salamov A."/>
            <person name="Andreopoulos B."/>
            <person name="Baker S."/>
            <person name="Barry K."/>
            <person name="Bills G."/>
            <person name="Bluhm B."/>
            <person name="Cannon C."/>
            <person name="Castanera R."/>
            <person name="Culley D."/>
            <person name="Daum C."/>
            <person name="Ezra D."/>
            <person name="Gonzalez J."/>
            <person name="Henrissat B."/>
            <person name="Kuo A."/>
            <person name="Liang C."/>
            <person name="Lipzen A."/>
            <person name="Lutzoni F."/>
            <person name="Magnuson J."/>
            <person name="Mondo S."/>
            <person name="Nolan M."/>
            <person name="Ohm R."/>
            <person name="Pangilinan J."/>
            <person name="Park H.-J."/>
            <person name="Ramirez L."/>
            <person name="Alfaro M."/>
            <person name="Sun H."/>
            <person name="Tritt A."/>
            <person name="Yoshinaga Y."/>
            <person name="Zwiers L.-H."/>
            <person name="Turgeon B."/>
            <person name="Goodwin S."/>
            <person name="Spatafora J."/>
            <person name="Crous P."/>
            <person name="Grigoriev I."/>
        </authorList>
    </citation>
    <scope>NUCLEOTIDE SEQUENCE</scope>
    <source>
        <strain evidence="3">CBS 121167</strain>
    </source>
</reference>
<proteinExistence type="predicted"/>
<dbReference type="AlphaFoldDB" id="A0A6A6BWJ0"/>
<keyword evidence="4" id="KW-1185">Reference proteome</keyword>
<feature type="chain" id="PRO_5025653948" evidence="2">
    <location>
        <begin position="22"/>
        <end position="119"/>
    </location>
</feature>
<protein>
    <submittedName>
        <fullName evidence="3">Uncharacterized protein</fullName>
    </submittedName>
</protein>
<dbReference type="EMBL" id="ML995474">
    <property type="protein sequence ID" value="KAF2147081.1"/>
    <property type="molecule type" value="Genomic_DNA"/>
</dbReference>
<name>A0A6A6BWJ0_9PEZI</name>
<feature type="region of interest" description="Disordered" evidence="1">
    <location>
        <begin position="90"/>
        <end position="110"/>
    </location>
</feature>
<accession>A0A6A6BWJ0</accession>
<evidence type="ECO:0000256" key="1">
    <source>
        <dbReference type="SAM" id="MobiDB-lite"/>
    </source>
</evidence>
<evidence type="ECO:0000313" key="4">
    <source>
        <dbReference type="Proteomes" id="UP000799438"/>
    </source>
</evidence>
<evidence type="ECO:0000313" key="3">
    <source>
        <dbReference type="EMBL" id="KAF2147081.1"/>
    </source>
</evidence>
<keyword evidence="2" id="KW-0732">Signal</keyword>
<organism evidence="3 4">
    <name type="scientific">Aplosporella prunicola CBS 121167</name>
    <dbReference type="NCBI Taxonomy" id="1176127"/>
    <lineage>
        <taxon>Eukaryota</taxon>
        <taxon>Fungi</taxon>
        <taxon>Dikarya</taxon>
        <taxon>Ascomycota</taxon>
        <taxon>Pezizomycotina</taxon>
        <taxon>Dothideomycetes</taxon>
        <taxon>Dothideomycetes incertae sedis</taxon>
        <taxon>Botryosphaeriales</taxon>
        <taxon>Aplosporellaceae</taxon>
        <taxon>Aplosporella</taxon>
    </lineage>
</organism>
<sequence length="119" mass="12901">MLFHHSALLLVAAATINSVLGQGTDHHDSIDNTDYRHGYNARFTTHIVREGPAATPAAISQDEADLLANPAFRNPTIGVNYPATNDALHIRTTPKNGKGGNKKDKKTCKANALKKFQQI</sequence>
<dbReference type="Proteomes" id="UP000799438">
    <property type="component" value="Unassembled WGS sequence"/>
</dbReference>
<feature type="signal peptide" evidence="2">
    <location>
        <begin position="1"/>
        <end position="21"/>
    </location>
</feature>
<dbReference type="RefSeq" id="XP_033402789.1">
    <property type="nucleotide sequence ID" value="XM_033541591.1"/>
</dbReference>
<evidence type="ECO:0000256" key="2">
    <source>
        <dbReference type="SAM" id="SignalP"/>
    </source>
</evidence>